<protein>
    <submittedName>
        <fullName evidence="14">D-alanyl-D-alanine carboxypeptidase DacB</fullName>
        <ecNumber evidence="14">3.4.16.4</ecNumber>
    </submittedName>
</protein>
<feature type="active site" description="Acyl-ester intermediate" evidence="7">
    <location>
        <position position="87"/>
    </location>
</feature>
<evidence type="ECO:0000256" key="1">
    <source>
        <dbReference type="ARBA" id="ARBA00007164"/>
    </source>
</evidence>
<keyword evidence="14" id="KW-0121">Carboxypeptidase</keyword>
<dbReference type="InterPro" id="IPR018044">
    <property type="entry name" value="Peptidase_S11"/>
</dbReference>
<dbReference type="PANTHER" id="PTHR21581:SF6">
    <property type="entry name" value="TRAFFICKING PROTEIN PARTICLE COMPLEX SUBUNIT 12"/>
    <property type="match status" value="1"/>
</dbReference>
<keyword evidence="4" id="KW-0133">Cell shape</keyword>
<evidence type="ECO:0000256" key="10">
    <source>
        <dbReference type="SAM" id="MobiDB-lite"/>
    </source>
</evidence>
<evidence type="ECO:0000256" key="12">
    <source>
        <dbReference type="SAM" id="SignalP"/>
    </source>
</evidence>
<feature type="signal peptide" evidence="12">
    <location>
        <begin position="1"/>
        <end position="27"/>
    </location>
</feature>
<evidence type="ECO:0000256" key="6">
    <source>
        <dbReference type="ARBA" id="ARBA00023316"/>
    </source>
</evidence>
<name>A0A564WWW1_9FIRM</name>
<dbReference type="GO" id="GO:0008360">
    <property type="term" value="P:regulation of cell shape"/>
    <property type="evidence" value="ECO:0007669"/>
    <property type="project" value="UniProtKB-KW"/>
</dbReference>
<keyword evidence="14" id="KW-0645">Protease</keyword>
<dbReference type="SUPFAM" id="SSF56601">
    <property type="entry name" value="beta-lactamase/transpeptidase-like"/>
    <property type="match status" value="1"/>
</dbReference>
<evidence type="ECO:0000256" key="3">
    <source>
        <dbReference type="ARBA" id="ARBA00022801"/>
    </source>
</evidence>
<dbReference type="EMBL" id="CABHOF010000076">
    <property type="protein sequence ID" value="VUX66958.1"/>
    <property type="molecule type" value="Genomic_DNA"/>
</dbReference>
<gene>
    <name evidence="14" type="primary">dacB_4</name>
    <name evidence="14" type="ORF">BWLFYP14_03235</name>
</gene>
<keyword evidence="11" id="KW-0812">Transmembrane</keyword>
<dbReference type="InterPro" id="IPR012338">
    <property type="entry name" value="Beta-lactam/transpept-like"/>
</dbReference>
<dbReference type="Pfam" id="PF00768">
    <property type="entry name" value="Peptidase_S11"/>
    <property type="match status" value="1"/>
</dbReference>
<sequence>MKKWKHLLKTVMAVGVIAMTAVQICAAAEGTAQAAASEVTPVSISTNEIAGWPAGPEITSETGVLMDADSGTLLYSKGGDEIRYPASITKIMTLLLAVENCSLKEDVVFTETGTRDISWDSGNIGMQVGEVMSMRACLYALVIRSANEVAAQIAEHVGGTEQHFVDMMNERAAQIGCTNTHFVNASGLPDPDHYSTAHDMALIMREGLKNKKFRRIIGTTDYTIKPTNMNSESRVLHTHHPMLAPESSYHYDGCIGGKTGYTSEAGNTLVTAAEKNGTTYITVTMKAADLAVASTDSTALFNYGYQNFTKAQVNGGEVSVPNGVTVDNLTVQENSQNGNTVNDYYYNDYLLGSVEVPETTPTPEPAADALSDTSGGNTDQADQNEKSDTVGEEKTSAGMPKLRKILLIIGAAMLLLIIILSIALAKKEKRYYG</sequence>
<evidence type="ECO:0000256" key="9">
    <source>
        <dbReference type="RuleBase" id="RU004016"/>
    </source>
</evidence>
<evidence type="ECO:0000313" key="15">
    <source>
        <dbReference type="Proteomes" id="UP000366766"/>
    </source>
</evidence>
<dbReference type="RefSeq" id="WP_243135404.1">
    <property type="nucleotide sequence ID" value="NZ_CABHOF010000076.1"/>
</dbReference>
<dbReference type="InterPro" id="IPR001967">
    <property type="entry name" value="Peptidase_S11_N"/>
</dbReference>
<dbReference type="AlphaFoldDB" id="A0A564WWW1"/>
<evidence type="ECO:0000313" key="14">
    <source>
        <dbReference type="EMBL" id="VUX66958.1"/>
    </source>
</evidence>
<evidence type="ECO:0000256" key="2">
    <source>
        <dbReference type="ARBA" id="ARBA00022729"/>
    </source>
</evidence>
<evidence type="ECO:0000256" key="11">
    <source>
        <dbReference type="SAM" id="Phobius"/>
    </source>
</evidence>
<keyword evidence="2 12" id="KW-0732">Signal</keyword>
<keyword evidence="11" id="KW-0472">Membrane</keyword>
<proteinExistence type="inferred from homology"/>
<feature type="active site" description="Proton acceptor" evidence="7">
    <location>
        <position position="90"/>
    </location>
</feature>
<feature type="transmembrane region" description="Helical" evidence="11">
    <location>
        <begin position="405"/>
        <end position="425"/>
    </location>
</feature>
<dbReference type="GO" id="GO:0006508">
    <property type="term" value="P:proteolysis"/>
    <property type="evidence" value="ECO:0007669"/>
    <property type="project" value="InterPro"/>
</dbReference>
<feature type="domain" description="Peptidase S11 D-alanyl-D-alanine carboxypeptidase A N-terminal" evidence="13">
    <location>
        <begin position="55"/>
        <end position="287"/>
    </location>
</feature>
<evidence type="ECO:0000259" key="13">
    <source>
        <dbReference type="Pfam" id="PF00768"/>
    </source>
</evidence>
<comment type="similarity">
    <text evidence="1 9">Belongs to the peptidase S11 family.</text>
</comment>
<dbReference type="EC" id="3.4.16.4" evidence="14"/>
<evidence type="ECO:0000256" key="7">
    <source>
        <dbReference type="PIRSR" id="PIRSR618044-1"/>
    </source>
</evidence>
<keyword evidence="5" id="KW-0573">Peptidoglycan synthesis</keyword>
<dbReference type="PRINTS" id="PR00725">
    <property type="entry name" value="DADACBPTASE1"/>
</dbReference>
<organism evidence="14 15">
    <name type="scientific">Blautia wexlerae</name>
    <dbReference type="NCBI Taxonomy" id="418240"/>
    <lineage>
        <taxon>Bacteria</taxon>
        <taxon>Bacillati</taxon>
        <taxon>Bacillota</taxon>
        <taxon>Clostridia</taxon>
        <taxon>Lachnospirales</taxon>
        <taxon>Lachnospiraceae</taxon>
        <taxon>Blautia</taxon>
    </lineage>
</organism>
<dbReference type="PANTHER" id="PTHR21581">
    <property type="entry name" value="D-ALANYL-D-ALANINE CARBOXYPEPTIDASE"/>
    <property type="match status" value="1"/>
</dbReference>
<feature type="chain" id="PRO_5038721374" evidence="12">
    <location>
        <begin position="28"/>
        <end position="433"/>
    </location>
</feature>
<dbReference type="GO" id="GO:0071555">
    <property type="term" value="P:cell wall organization"/>
    <property type="evidence" value="ECO:0007669"/>
    <property type="project" value="UniProtKB-KW"/>
</dbReference>
<dbReference type="Proteomes" id="UP000366766">
    <property type="component" value="Unassembled WGS sequence"/>
</dbReference>
<dbReference type="Gene3D" id="3.40.710.10">
    <property type="entry name" value="DD-peptidase/beta-lactamase superfamily"/>
    <property type="match status" value="1"/>
</dbReference>
<accession>A0A564WWW1</accession>
<feature type="region of interest" description="Disordered" evidence="10">
    <location>
        <begin position="355"/>
        <end position="395"/>
    </location>
</feature>
<feature type="binding site" evidence="8">
    <location>
        <position position="258"/>
    </location>
    <ligand>
        <name>substrate</name>
    </ligand>
</feature>
<keyword evidence="3 14" id="KW-0378">Hydrolase</keyword>
<reference evidence="14 15" key="1">
    <citation type="submission" date="2019-07" db="EMBL/GenBank/DDBJ databases">
        <authorList>
            <person name="Chang H.-W."/>
            <person name="Raman A."/>
            <person name="Venkatesh S."/>
            <person name="Gehrig J."/>
        </authorList>
    </citation>
    <scope>NUCLEOTIDE SEQUENCE [LARGE SCALE GENOMIC DNA]</scope>
    <source>
        <strain evidence="14">Blautia_wexlerae_LFYP_14</strain>
    </source>
</reference>
<feature type="active site" evidence="7">
    <location>
        <position position="145"/>
    </location>
</feature>
<dbReference type="GO" id="GO:0009002">
    <property type="term" value="F:serine-type D-Ala-D-Ala carboxypeptidase activity"/>
    <property type="evidence" value="ECO:0007669"/>
    <property type="project" value="UniProtKB-EC"/>
</dbReference>
<keyword evidence="6" id="KW-0961">Cell wall biogenesis/degradation</keyword>
<keyword evidence="11" id="KW-1133">Transmembrane helix</keyword>
<feature type="compositionally biased region" description="Polar residues" evidence="10">
    <location>
        <begin position="371"/>
        <end position="381"/>
    </location>
</feature>
<keyword evidence="15" id="KW-1185">Reference proteome</keyword>
<evidence type="ECO:0000256" key="5">
    <source>
        <dbReference type="ARBA" id="ARBA00022984"/>
    </source>
</evidence>
<dbReference type="GO" id="GO:0009252">
    <property type="term" value="P:peptidoglycan biosynthetic process"/>
    <property type="evidence" value="ECO:0007669"/>
    <property type="project" value="UniProtKB-KW"/>
</dbReference>
<evidence type="ECO:0000256" key="4">
    <source>
        <dbReference type="ARBA" id="ARBA00022960"/>
    </source>
</evidence>
<evidence type="ECO:0000256" key="8">
    <source>
        <dbReference type="PIRSR" id="PIRSR618044-2"/>
    </source>
</evidence>
<feature type="compositionally biased region" description="Basic and acidic residues" evidence="10">
    <location>
        <begin position="383"/>
        <end position="395"/>
    </location>
</feature>